<keyword evidence="5 6" id="KW-0687">Ribonucleoprotein</keyword>
<evidence type="ECO:0000256" key="3">
    <source>
        <dbReference type="ARBA" id="ARBA00022884"/>
    </source>
</evidence>
<evidence type="ECO:0000256" key="1">
    <source>
        <dbReference type="ARBA" id="ARBA00009356"/>
    </source>
</evidence>
<comment type="caution">
    <text evidence="10">The sequence shown here is derived from an EMBL/GenBank/DDBJ whole genome shotgun (WGS) entry which is preliminary data.</text>
</comment>
<dbReference type="GO" id="GO:0019843">
    <property type="term" value="F:rRNA binding"/>
    <property type="evidence" value="ECO:0007669"/>
    <property type="project" value="UniProtKB-UniRule"/>
</dbReference>
<keyword evidence="4 6" id="KW-0689">Ribosomal protein</keyword>
<keyword evidence="2 6" id="KW-0699">rRNA-binding</keyword>
<evidence type="ECO:0000259" key="9">
    <source>
        <dbReference type="Pfam" id="PF00347"/>
    </source>
</evidence>
<dbReference type="PANTHER" id="PTHR11655:SF14">
    <property type="entry name" value="LARGE RIBOSOMAL SUBUNIT PROTEIN UL6M"/>
    <property type="match status" value="1"/>
</dbReference>
<gene>
    <name evidence="6" type="primary">rplF</name>
    <name evidence="10" type="ORF">UR67_C0004G0076</name>
</gene>
<dbReference type="FunFam" id="3.90.930.12:FF:000001">
    <property type="entry name" value="50S ribosomal protein L6"/>
    <property type="match status" value="1"/>
</dbReference>
<protein>
    <recommendedName>
        <fullName evidence="6">Large ribosomal subunit protein uL6</fullName>
    </recommendedName>
</protein>
<dbReference type="PIRSF" id="PIRSF002162">
    <property type="entry name" value="Ribosomal_L6"/>
    <property type="match status" value="1"/>
</dbReference>
<evidence type="ECO:0000256" key="4">
    <source>
        <dbReference type="ARBA" id="ARBA00022980"/>
    </source>
</evidence>
<dbReference type="HAMAP" id="MF_01365_B">
    <property type="entry name" value="Ribosomal_uL6_B"/>
    <property type="match status" value="1"/>
</dbReference>
<comment type="function">
    <text evidence="6 8">This protein binds to the 23S rRNA, and is important in its secondary structure. It is located near the subunit interface in the base of the L7/L12 stalk, and near the tRNA binding site of the peptidyltransferase center.</text>
</comment>
<evidence type="ECO:0000313" key="11">
    <source>
        <dbReference type="Proteomes" id="UP000034581"/>
    </source>
</evidence>
<comment type="similarity">
    <text evidence="1 6 7">Belongs to the universal ribosomal protein uL6 family.</text>
</comment>
<dbReference type="GO" id="GO:0003735">
    <property type="term" value="F:structural constituent of ribosome"/>
    <property type="evidence" value="ECO:0007669"/>
    <property type="project" value="UniProtKB-UniRule"/>
</dbReference>
<comment type="subunit">
    <text evidence="6">Part of the 50S ribosomal subunit.</text>
</comment>
<organism evidence="10 11">
    <name type="scientific">candidate division CPR3 bacterium GW2011_GWF2_35_18</name>
    <dbReference type="NCBI Taxonomy" id="1618350"/>
    <lineage>
        <taxon>Bacteria</taxon>
        <taxon>Bacteria division CPR3</taxon>
    </lineage>
</organism>
<dbReference type="EMBL" id="LBQB01000004">
    <property type="protein sequence ID" value="KKP69679.1"/>
    <property type="molecule type" value="Genomic_DNA"/>
</dbReference>
<dbReference type="PATRIC" id="fig|1618350.3.peg.710"/>
<accession>A0A0G0BJM4</accession>
<dbReference type="NCBIfam" id="TIGR03654">
    <property type="entry name" value="L6_bact"/>
    <property type="match status" value="1"/>
</dbReference>
<feature type="domain" description="Large ribosomal subunit protein uL6 alpha-beta" evidence="9">
    <location>
        <begin position="13"/>
        <end position="82"/>
    </location>
</feature>
<dbReference type="InterPro" id="IPR019906">
    <property type="entry name" value="Ribosomal_uL6_bac-type"/>
</dbReference>
<dbReference type="Gene3D" id="3.90.930.12">
    <property type="entry name" value="Ribosomal protein L6, alpha-beta domain"/>
    <property type="match status" value="2"/>
</dbReference>
<dbReference type="FunFam" id="3.90.930.12:FF:000002">
    <property type="entry name" value="50S ribosomal protein L6"/>
    <property type="match status" value="1"/>
</dbReference>
<name>A0A0G0BJM4_UNCC3</name>
<evidence type="ECO:0000256" key="2">
    <source>
        <dbReference type="ARBA" id="ARBA00022730"/>
    </source>
</evidence>
<evidence type="ECO:0000313" key="10">
    <source>
        <dbReference type="EMBL" id="KKP69679.1"/>
    </source>
</evidence>
<dbReference type="InterPro" id="IPR020040">
    <property type="entry name" value="Ribosomal_uL6_a/b-dom"/>
</dbReference>
<evidence type="ECO:0000256" key="5">
    <source>
        <dbReference type="ARBA" id="ARBA00023274"/>
    </source>
</evidence>
<dbReference type="AlphaFoldDB" id="A0A0G0BJM4"/>
<dbReference type="GO" id="GO:0022625">
    <property type="term" value="C:cytosolic large ribosomal subunit"/>
    <property type="evidence" value="ECO:0007669"/>
    <property type="project" value="UniProtKB-UniRule"/>
</dbReference>
<proteinExistence type="inferred from homology"/>
<dbReference type="PANTHER" id="PTHR11655">
    <property type="entry name" value="60S/50S RIBOSOMAL PROTEIN L6/L9"/>
    <property type="match status" value="1"/>
</dbReference>
<dbReference type="Pfam" id="PF00347">
    <property type="entry name" value="Ribosomal_L6"/>
    <property type="match status" value="2"/>
</dbReference>
<reference evidence="10 11" key="1">
    <citation type="journal article" date="2015" name="Nature">
        <title>rRNA introns, odd ribosomes, and small enigmatic genomes across a large radiation of phyla.</title>
        <authorList>
            <person name="Brown C.T."/>
            <person name="Hug L.A."/>
            <person name="Thomas B.C."/>
            <person name="Sharon I."/>
            <person name="Castelle C.J."/>
            <person name="Singh A."/>
            <person name="Wilkins M.J."/>
            <person name="Williams K.H."/>
            <person name="Banfield J.F."/>
        </authorList>
    </citation>
    <scope>NUCLEOTIDE SEQUENCE [LARGE SCALE GENOMIC DNA]</scope>
</reference>
<dbReference type="SUPFAM" id="SSF56053">
    <property type="entry name" value="Ribosomal protein L6"/>
    <property type="match status" value="2"/>
</dbReference>
<feature type="domain" description="Large ribosomal subunit protein uL6 alpha-beta" evidence="9">
    <location>
        <begin position="91"/>
        <end position="165"/>
    </location>
</feature>
<evidence type="ECO:0000256" key="6">
    <source>
        <dbReference type="HAMAP-Rule" id="MF_01365"/>
    </source>
</evidence>
<dbReference type="PRINTS" id="PR00059">
    <property type="entry name" value="RIBOSOMALL6"/>
</dbReference>
<dbReference type="STRING" id="1618350.UR67_C0004G0076"/>
<dbReference type="GO" id="GO:0002181">
    <property type="term" value="P:cytoplasmic translation"/>
    <property type="evidence" value="ECO:0007669"/>
    <property type="project" value="TreeGrafter"/>
</dbReference>
<keyword evidence="3 6" id="KW-0694">RNA-binding</keyword>
<dbReference type="InterPro" id="IPR000702">
    <property type="entry name" value="Ribosomal_uL6-like"/>
</dbReference>
<evidence type="ECO:0000256" key="7">
    <source>
        <dbReference type="RuleBase" id="RU003869"/>
    </source>
</evidence>
<sequence>MSRIGKLPVKIVEGVEVKIDGNKISVKGPKGELHLEVKPEIKLEIKDNNIILTRTNDLSQTRAYHGLFRSLLSGMVLGVTKGFIKELEMSGVGYKAKIQAKDSLILNIGYSSPVTYKIPEGIEVKVEEETKITISGIDKQIVGQVAATIRKLKPCEPYKGKGIKYVGEVIRRKVGKAAKAAGAS</sequence>
<dbReference type="InterPro" id="IPR036789">
    <property type="entry name" value="Ribosomal_uL6-like_a/b-dom_sf"/>
</dbReference>
<evidence type="ECO:0000256" key="8">
    <source>
        <dbReference type="RuleBase" id="RU003870"/>
    </source>
</evidence>
<dbReference type="Proteomes" id="UP000034581">
    <property type="component" value="Unassembled WGS sequence"/>
</dbReference>